<dbReference type="Proteomes" id="UP000663908">
    <property type="component" value="Chromosome"/>
</dbReference>
<evidence type="ECO:0000313" key="2">
    <source>
        <dbReference type="EMBL" id="QTD98105.1"/>
    </source>
</evidence>
<feature type="region of interest" description="Disordered" evidence="1">
    <location>
        <begin position="1"/>
        <end position="57"/>
    </location>
</feature>
<feature type="region of interest" description="Disordered" evidence="1">
    <location>
        <begin position="81"/>
        <end position="110"/>
    </location>
</feature>
<organism evidence="2 3">
    <name type="scientific">Streptomyces cyanogenus</name>
    <dbReference type="NCBI Taxonomy" id="80860"/>
    <lineage>
        <taxon>Bacteria</taxon>
        <taxon>Bacillati</taxon>
        <taxon>Actinomycetota</taxon>
        <taxon>Actinomycetes</taxon>
        <taxon>Kitasatosporales</taxon>
        <taxon>Streptomycetaceae</taxon>
        <taxon>Streptomyces</taxon>
    </lineage>
</organism>
<protein>
    <submittedName>
        <fullName evidence="2">Uncharacterized protein</fullName>
    </submittedName>
</protein>
<proteinExistence type="predicted"/>
<evidence type="ECO:0000313" key="3">
    <source>
        <dbReference type="Proteomes" id="UP000663908"/>
    </source>
</evidence>
<feature type="compositionally biased region" description="Low complexity" evidence="1">
    <location>
        <begin position="8"/>
        <end position="36"/>
    </location>
</feature>
<keyword evidence="3" id="KW-1185">Reference proteome</keyword>
<dbReference type="EMBL" id="CP071839">
    <property type="protein sequence ID" value="QTD98105.1"/>
    <property type="molecule type" value="Genomic_DNA"/>
</dbReference>
<accession>A0ABX7TMZ2</accession>
<reference evidence="2 3" key="1">
    <citation type="submission" date="2021-03" db="EMBL/GenBank/DDBJ databases">
        <title>Complete genome sequence of Streptomyces cyanogenus S136, producer of anticancer angucycline landomycin A.</title>
        <authorList>
            <person name="Hrab P."/>
            <person name="Ruckert C."/>
            <person name="Busche T."/>
            <person name="Ostash I."/>
            <person name="Kalinowski J."/>
            <person name="Fedorenko V."/>
            <person name="Yushchuk O."/>
            <person name="Ostash B."/>
        </authorList>
    </citation>
    <scope>NUCLEOTIDE SEQUENCE [LARGE SCALE GENOMIC DNA]</scope>
    <source>
        <strain evidence="2 3">S136</strain>
    </source>
</reference>
<sequence length="110" mass="11259">MPRHTRVAGRALRGARPGRAGDRTGVAVAGPARSLPGSPPPGAPGGATAWTAPPPAPACPSPLSVVPPPVVPVVRNQERVTVVSGPDAGRGTRPYPLRARPHPARRDLTR</sequence>
<gene>
    <name evidence="2" type="ORF">S1361_12155</name>
</gene>
<evidence type="ECO:0000256" key="1">
    <source>
        <dbReference type="SAM" id="MobiDB-lite"/>
    </source>
</evidence>
<name>A0ABX7TMZ2_STRCY</name>